<feature type="transmembrane region" description="Helical" evidence="3">
    <location>
        <begin position="312"/>
        <end position="332"/>
    </location>
</feature>
<dbReference type="SMART" id="SM00028">
    <property type="entry name" value="TPR"/>
    <property type="match status" value="5"/>
</dbReference>
<feature type="transmembrane region" description="Helical" evidence="3">
    <location>
        <begin position="102"/>
        <end position="123"/>
    </location>
</feature>
<dbReference type="PROSITE" id="PS50005">
    <property type="entry name" value="TPR"/>
    <property type="match status" value="3"/>
</dbReference>
<evidence type="ECO:0000256" key="1">
    <source>
        <dbReference type="PROSITE-ProRule" id="PRU00339"/>
    </source>
</evidence>
<dbReference type="Gene3D" id="1.25.40.10">
    <property type="entry name" value="Tetratricopeptide repeat domain"/>
    <property type="match status" value="1"/>
</dbReference>
<feature type="transmembrane region" description="Helical" evidence="3">
    <location>
        <begin position="259"/>
        <end position="278"/>
    </location>
</feature>
<name>A0A2M7Z2Y7_9BACT</name>
<dbReference type="PANTHER" id="PTHR12558:SF13">
    <property type="entry name" value="CELL DIVISION CYCLE PROTEIN 27 HOMOLOG"/>
    <property type="match status" value="1"/>
</dbReference>
<feature type="transmembrane region" description="Helical" evidence="3">
    <location>
        <begin position="41"/>
        <end position="59"/>
    </location>
</feature>
<feature type="repeat" description="TPR" evidence="1">
    <location>
        <begin position="760"/>
        <end position="793"/>
    </location>
</feature>
<dbReference type="InterPro" id="IPR011990">
    <property type="entry name" value="TPR-like_helical_dom_sf"/>
</dbReference>
<evidence type="ECO:0000256" key="2">
    <source>
        <dbReference type="SAM" id="MobiDB-lite"/>
    </source>
</evidence>
<keyword evidence="3" id="KW-0812">Transmembrane</keyword>
<proteinExistence type="predicted"/>
<dbReference type="EMBL" id="PFVS01000102">
    <property type="protein sequence ID" value="PJA82704.1"/>
    <property type="molecule type" value="Genomic_DNA"/>
</dbReference>
<dbReference type="InterPro" id="IPR019734">
    <property type="entry name" value="TPR_rpt"/>
</dbReference>
<accession>A0A2M7Z2Y7</accession>
<dbReference type="PANTHER" id="PTHR12558">
    <property type="entry name" value="CELL DIVISION CYCLE 16,23,27"/>
    <property type="match status" value="1"/>
</dbReference>
<keyword evidence="3" id="KW-0472">Membrane</keyword>
<evidence type="ECO:0000256" key="3">
    <source>
        <dbReference type="SAM" id="Phobius"/>
    </source>
</evidence>
<feature type="transmembrane region" description="Helical" evidence="3">
    <location>
        <begin position="160"/>
        <end position="181"/>
    </location>
</feature>
<keyword evidence="3" id="KW-1133">Transmembrane helix</keyword>
<sequence length="841" mass="93356">MDINIKHETRNMEHETRNGEQVSSFKFQDSRPRIYEAWAGVSRWALIIFAALAPIFFLPFTNLPVAVHKEFLVFIMILVAFFALLGRILIEGRLRYPGHLLMIAFLTLVLVWGAATFFSFNQLTSLLGSFATPDSFFSMLLFVLLALSIVMTFDRRDIVISLLAFLASLSFLGLFELLQLLKIFILPFSFTKNSGFNPVGSVNDVGVLLAFGLIIAAGLMSTPDMSKMLKKLLGLSVIIFILNLVVIDFWAIWIGLALAMIFMISFLSSGLTSIPRILPPPRQGGADSSILGISQDSGSEYQGLQLAYFQRAWLPSIILLIALFLLFIPSPLSKFVQTPIEVSPTFGATLNIALTNLKAGHYLLGSGPNTFGYIFNLYKPSGINQTIFWSTTFNSGASAMASWVGTVGILGVLALLVLIVAFIWIGIAGTAVRNSSRGIMNVASQAIFVAVSFLFIMWFLYVADFTIMAFTFWGMGLFLAASLFFMKETEFPLVRNSVSNISKSMFKEIRIFTSPPKTFLFSLLIVGLMVGAAAGIYFEANRYIAEIYFSKADYASAIQFWQYDERYFQSLSQAIFFQLNDLLARKDLPQETLKTQFQNITTNAISTARQAQTLNPRNSFNNVLLGNIYENLVPFIADASNFALSAYSGAVSLDPQNPSNYLALARVEIARNNLDKAVSNLEKALSLKNDYAPARFLLVQVYDRQGKLADAIKRAEELVMLNNADVGALFQLGFLYYKNSQFDESKQVFERTVQLSPNYSNARYFLGLIYDRNGDKTSALAQFAQIESLNPDNSEVKQILANLKANKPALFGIAPPAQAPQSRSEAPVQEGVKAPVQKLKK</sequence>
<feature type="repeat" description="TPR" evidence="1">
    <location>
        <begin position="726"/>
        <end position="759"/>
    </location>
</feature>
<feature type="transmembrane region" description="Helical" evidence="3">
    <location>
        <begin position="403"/>
        <end position="427"/>
    </location>
</feature>
<feature type="transmembrane region" description="Helical" evidence="3">
    <location>
        <begin position="232"/>
        <end position="253"/>
    </location>
</feature>
<organism evidence="4 5">
    <name type="scientific">Candidatus Nealsonbacteria bacterium CG_4_9_14_3_um_filter_37_29</name>
    <dbReference type="NCBI Taxonomy" id="1974696"/>
    <lineage>
        <taxon>Bacteria</taxon>
        <taxon>Candidatus Nealsoniibacteriota</taxon>
    </lineage>
</organism>
<feature type="repeat" description="TPR" evidence="1">
    <location>
        <begin position="658"/>
        <end position="691"/>
    </location>
</feature>
<dbReference type="Proteomes" id="UP000230178">
    <property type="component" value="Unassembled WGS sequence"/>
</dbReference>
<feature type="region of interest" description="Disordered" evidence="2">
    <location>
        <begin position="814"/>
        <end position="841"/>
    </location>
</feature>
<dbReference type="PROSITE" id="PS50293">
    <property type="entry name" value="TPR_REGION"/>
    <property type="match status" value="1"/>
</dbReference>
<feature type="transmembrane region" description="Helical" evidence="3">
    <location>
        <begin position="467"/>
        <end position="486"/>
    </location>
</feature>
<evidence type="ECO:0000313" key="5">
    <source>
        <dbReference type="Proteomes" id="UP000230178"/>
    </source>
</evidence>
<feature type="transmembrane region" description="Helical" evidence="3">
    <location>
        <begin position="439"/>
        <end position="461"/>
    </location>
</feature>
<feature type="transmembrane region" description="Helical" evidence="3">
    <location>
        <begin position="71"/>
        <end position="90"/>
    </location>
</feature>
<dbReference type="Pfam" id="PF14559">
    <property type="entry name" value="TPR_19"/>
    <property type="match status" value="2"/>
</dbReference>
<dbReference type="AlphaFoldDB" id="A0A2M7Z2Y7"/>
<gene>
    <name evidence="4" type="ORF">CO146_02600</name>
</gene>
<protein>
    <submittedName>
        <fullName evidence="4">Uncharacterized protein</fullName>
    </submittedName>
</protein>
<feature type="transmembrane region" description="Helical" evidence="3">
    <location>
        <begin position="519"/>
        <end position="538"/>
    </location>
</feature>
<comment type="caution">
    <text evidence="4">The sequence shown here is derived from an EMBL/GenBank/DDBJ whole genome shotgun (WGS) entry which is preliminary data.</text>
</comment>
<evidence type="ECO:0000313" key="4">
    <source>
        <dbReference type="EMBL" id="PJA82704.1"/>
    </source>
</evidence>
<reference evidence="5" key="1">
    <citation type="submission" date="2017-09" db="EMBL/GenBank/DDBJ databases">
        <title>Depth-based differentiation of microbial function through sediment-hosted aquifers and enrichment of novel symbionts in the deep terrestrial subsurface.</title>
        <authorList>
            <person name="Probst A.J."/>
            <person name="Ladd B."/>
            <person name="Jarett J.K."/>
            <person name="Geller-Mcgrath D.E."/>
            <person name="Sieber C.M.K."/>
            <person name="Emerson J.B."/>
            <person name="Anantharaman K."/>
            <person name="Thomas B.C."/>
            <person name="Malmstrom R."/>
            <person name="Stieglmeier M."/>
            <person name="Klingl A."/>
            <person name="Woyke T."/>
            <person name="Ryan C.M."/>
            <person name="Banfield J.F."/>
        </authorList>
    </citation>
    <scope>NUCLEOTIDE SEQUENCE [LARGE SCALE GENOMIC DNA]</scope>
</reference>
<dbReference type="SUPFAM" id="SSF48452">
    <property type="entry name" value="TPR-like"/>
    <property type="match status" value="1"/>
</dbReference>
<feature type="transmembrane region" description="Helical" evidence="3">
    <location>
        <begin position="201"/>
        <end position="220"/>
    </location>
</feature>
<keyword evidence="1" id="KW-0802">TPR repeat</keyword>
<feature type="transmembrane region" description="Helical" evidence="3">
    <location>
        <begin position="135"/>
        <end position="153"/>
    </location>
</feature>